<dbReference type="Proteomes" id="UP001652582">
    <property type="component" value="Chromosome Z"/>
</dbReference>
<dbReference type="InterPro" id="IPR050309">
    <property type="entry name" value="Type-B_Carboxylest/Lipase"/>
</dbReference>
<evidence type="ECO:0000259" key="3">
    <source>
        <dbReference type="Pfam" id="PF00135"/>
    </source>
</evidence>
<evidence type="ECO:0000256" key="1">
    <source>
        <dbReference type="ARBA" id="ARBA00023180"/>
    </source>
</evidence>
<gene>
    <name evidence="5" type="primary">LOC128199720</name>
</gene>
<dbReference type="PANTHER" id="PTHR11559">
    <property type="entry name" value="CARBOXYLESTERASE"/>
    <property type="match status" value="1"/>
</dbReference>
<evidence type="ECO:0000256" key="2">
    <source>
        <dbReference type="SAM" id="SignalP"/>
    </source>
</evidence>
<dbReference type="InterPro" id="IPR029058">
    <property type="entry name" value="AB_hydrolase_fold"/>
</dbReference>
<keyword evidence="4" id="KW-1185">Reference proteome</keyword>
<feature type="chain" id="PRO_5045507290" evidence="2">
    <location>
        <begin position="20"/>
        <end position="573"/>
    </location>
</feature>
<feature type="domain" description="Carboxylesterase type B" evidence="3">
    <location>
        <begin position="22"/>
        <end position="549"/>
    </location>
</feature>
<dbReference type="GeneID" id="128199720"/>
<evidence type="ECO:0000313" key="4">
    <source>
        <dbReference type="Proteomes" id="UP001652582"/>
    </source>
</evidence>
<dbReference type="SUPFAM" id="SSF53474">
    <property type="entry name" value="alpha/beta-Hydrolases"/>
    <property type="match status" value="1"/>
</dbReference>
<keyword evidence="2" id="KW-0732">Signal</keyword>
<name>A0ABM3M580_BICAN</name>
<dbReference type="RefSeq" id="XP_052746638.1">
    <property type="nucleotide sequence ID" value="XM_052890678.1"/>
</dbReference>
<proteinExistence type="predicted"/>
<organism evidence="4 5">
    <name type="scientific">Bicyclus anynana</name>
    <name type="common">Squinting bush brown butterfly</name>
    <dbReference type="NCBI Taxonomy" id="110368"/>
    <lineage>
        <taxon>Eukaryota</taxon>
        <taxon>Metazoa</taxon>
        <taxon>Ecdysozoa</taxon>
        <taxon>Arthropoda</taxon>
        <taxon>Hexapoda</taxon>
        <taxon>Insecta</taxon>
        <taxon>Pterygota</taxon>
        <taxon>Neoptera</taxon>
        <taxon>Endopterygota</taxon>
        <taxon>Lepidoptera</taxon>
        <taxon>Glossata</taxon>
        <taxon>Ditrysia</taxon>
        <taxon>Papilionoidea</taxon>
        <taxon>Nymphalidae</taxon>
        <taxon>Satyrinae</taxon>
        <taxon>Satyrini</taxon>
        <taxon>Mycalesina</taxon>
        <taxon>Bicyclus</taxon>
    </lineage>
</organism>
<feature type="signal peptide" evidence="2">
    <location>
        <begin position="1"/>
        <end position="19"/>
    </location>
</feature>
<sequence length="573" mass="66428">MTFKKSFVILYFLLNNIKAHVKVRVEQGVLLGNKEATVFNRKSYYSFYGVPYAQAPIGKLRFKDPKPPKIWKQPLDATTEFRGACAQAHIVHKHGQYGFENCLYLNIYTPYLPQEVKPILKAVIVWIHGYAFTSSFSHIHGGDFLIDNDVIFISLTHRLGAFGFLKLNQSDSNSNMGLKDIILGLKWIKTNIQNFGGDKNKITVMGSGSASTLLSLILVTKYKNLFTKMILQSGSIFSPSLFQTEEETEKQRLEEEIKKMGVKDLKNASTKYIIQASQKIYNSRDITNFQRPIIPFAPILETKSWKSLLSLDKYNATLRNVNFSKIPILIGFTSQESISELIPFIQNTHYLKMYHSLFKFMVPFEDGCKYEYSSEIYKSISNEIKNWYFKSGLSENSIHDFLKYVSDLRKYPIYKFINTVLSVGGEIYVYKFNYVGQLNAVKSTSLAGSNIRVKGAAQGDEICYILKCDPYWESYVKLKENKYHKDRIFIEQISQMWANFAKSGEPTSINNYGNITWPPMSLKRDNVFEFAINNRLINSKSERKMFKFWEKIYYKYYELKNCQNLMNTRKDEL</sequence>
<reference evidence="5" key="1">
    <citation type="submission" date="2025-08" db="UniProtKB">
        <authorList>
            <consortium name="RefSeq"/>
        </authorList>
    </citation>
    <scope>IDENTIFICATION</scope>
</reference>
<protein>
    <submittedName>
        <fullName evidence="5">Esterase E4-like</fullName>
    </submittedName>
</protein>
<accession>A0ABM3M580</accession>
<dbReference type="Gene3D" id="3.40.50.1820">
    <property type="entry name" value="alpha/beta hydrolase"/>
    <property type="match status" value="1"/>
</dbReference>
<keyword evidence="1" id="KW-0325">Glycoprotein</keyword>
<dbReference type="Pfam" id="PF00135">
    <property type="entry name" value="COesterase"/>
    <property type="match status" value="1"/>
</dbReference>
<dbReference type="InterPro" id="IPR002018">
    <property type="entry name" value="CarbesteraseB"/>
</dbReference>
<evidence type="ECO:0000313" key="5">
    <source>
        <dbReference type="RefSeq" id="XP_052746638.1"/>
    </source>
</evidence>